<evidence type="ECO:0000256" key="4">
    <source>
        <dbReference type="ARBA" id="ARBA00022692"/>
    </source>
</evidence>
<sequence length="124" mass="13025">MLTNTLLAVAIGGSLGAVSRYGLAQWVSSVWPKAYPLGTFAVNVLGCLAIGVLYGLWLARPEASPLLRQGLIIGFLGAFTTFSTFSLDTLRLMESGESLLALGYILLSVCACLAATWAGLALTR</sequence>
<feature type="binding site" evidence="12">
    <location>
        <position position="80"/>
    </location>
    <ligand>
        <name>Na(+)</name>
        <dbReference type="ChEBI" id="CHEBI:29101"/>
        <note>structural</note>
    </ligand>
</feature>
<dbReference type="STRING" id="487184.SAMN05216421_1316"/>
<name>A0A1H1R9N2_9GAMM</name>
<dbReference type="GO" id="GO:0005886">
    <property type="term" value="C:plasma membrane"/>
    <property type="evidence" value="ECO:0007669"/>
    <property type="project" value="UniProtKB-SubCell"/>
</dbReference>
<keyword evidence="2 12" id="KW-1003">Cell membrane</keyword>
<feature type="transmembrane region" description="Helical" evidence="12">
    <location>
        <begin position="34"/>
        <end position="58"/>
    </location>
</feature>
<dbReference type="PANTHER" id="PTHR28259:SF1">
    <property type="entry name" value="FLUORIDE EXPORT PROTEIN 1-RELATED"/>
    <property type="match status" value="1"/>
</dbReference>
<comment type="function">
    <text evidence="12">Fluoride-specific ion channel. Important for reducing fluoride concentration in the cell, thus reducing its toxicity.</text>
</comment>
<dbReference type="HAMAP" id="MF_00454">
    <property type="entry name" value="FluC"/>
    <property type="match status" value="1"/>
</dbReference>
<evidence type="ECO:0000256" key="3">
    <source>
        <dbReference type="ARBA" id="ARBA00022519"/>
    </source>
</evidence>
<evidence type="ECO:0000313" key="13">
    <source>
        <dbReference type="EMBL" id="SDS32487.1"/>
    </source>
</evidence>
<keyword evidence="12" id="KW-0813">Transport</keyword>
<protein>
    <recommendedName>
        <fullName evidence="12">Fluoride-specific ion channel FluC</fullName>
    </recommendedName>
</protein>
<keyword evidence="9 12" id="KW-0407">Ion channel</keyword>
<keyword evidence="7 12" id="KW-0406">Ion transport</keyword>
<evidence type="ECO:0000256" key="2">
    <source>
        <dbReference type="ARBA" id="ARBA00022475"/>
    </source>
</evidence>
<keyword evidence="8 12" id="KW-0472">Membrane</keyword>
<evidence type="ECO:0000256" key="1">
    <source>
        <dbReference type="ARBA" id="ARBA00004651"/>
    </source>
</evidence>
<gene>
    <name evidence="12" type="primary">fluC</name>
    <name evidence="12" type="synonym">crcB</name>
    <name evidence="13" type="ORF">SAMN05216421_1316</name>
</gene>
<dbReference type="PANTHER" id="PTHR28259">
    <property type="entry name" value="FLUORIDE EXPORT PROTEIN 1-RELATED"/>
    <property type="match status" value="1"/>
</dbReference>
<feature type="transmembrane region" description="Helical" evidence="12">
    <location>
        <begin position="99"/>
        <end position="122"/>
    </location>
</feature>
<dbReference type="AlphaFoldDB" id="A0A1H1R9N2"/>
<dbReference type="Pfam" id="PF02537">
    <property type="entry name" value="CRCB"/>
    <property type="match status" value="1"/>
</dbReference>
<keyword evidence="14" id="KW-1185">Reference proteome</keyword>
<feature type="binding site" evidence="12">
    <location>
        <position position="77"/>
    </location>
    <ligand>
        <name>Na(+)</name>
        <dbReference type="ChEBI" id="CHEBI:29101"/>
        <note>structural</note>
    </ligand>
</feature>
<dbReference type="GO" id="GO:0062054">
    <property type="term" value="F:fluoride channel activity"/>
    <property type="evidence" value="ECO:0007669"/>
    <property type="project" value="UniProtKB-UniRule"/>
</dbReference>
<keyword evidence="5 12" id="KW-1133">Transmembrane helix</keyword>
<proteinExistence type="inferred from homology"/>
<organism evidence="13 14">
    <name type="scientific">Halopseudomonas xinjiangensis</name>
    <dbReference type="NCBI Taxonomy" id="487184"/>
    <lineage>
        <taxon>Bacteria</taxon>
        <taxon>Pseudomonadati</taxon>
        <taxon>Pseudomonadota</taxon>
        <taxon>Gammaproteobacteria</taxon>
        <taxon>Pseudomonadales</taxon>
        <taxon>Pseudomonadaceae</taxon>
        <taxon>Halopseudomonas</taxon>
    </lineage>
</organism>
<dbReference type="GO" id="GO:0046872">
    <property type="term" value="F:metal ion binding"/>
    <property type="evidence" value="ECO:0007669"/>
    <property type="project" value="UniProtKB-KW"/>
</dbReference>
<evidence type="ECO:0000256" key="5">
    <source>
        <dbReference type="ARBA" id="ARBA00022989"/>
    </source>
</evidence>
<keyword evidence="3" id="KW-0997">Cell inner membrane</keyword>
<evidence type="ECO:0000256" key="11">
    <source>
        <dbReference type="ARBA" id="ARBA00035585"/>
    </source>
</evidence>
<comment type="subcellular location">
    <subcellularLocation>
        <location evidence="1 12">Cell membrane</location>
        <topology evidence="1 12">Multi-pass membrane protein</topology>
    </subcellularLocation>
</comment>
<dbReference type="NCBIfam" id="TIGR00494">
    <property type="entry name" value="crcB"/>
    <property type="match status" value="1"/>
</dbReference>
<reference evidence="14" key="1">
    <citation type="submission" date="2016-10" db="EMBL/GenBank/DDBJ databases">
        <authorList>
            <person name="Varghese N."/>
            <person name="Submissions S."/>
        </authorList>
    </citation>
    <scope>NUCLEOTIDE SEQUENCE [LARGE SCALE GENOMIC DNA]</scope>
    <source>
        <strain evidence="14">NRRL B-51270</strain>
    </source>
</reference>
<keyword evidence="6 12" id="KW-0915">Sodium</keyword>
<comment type="activity regulation">
    <text evidence="12">Na(+) is not transported, but it plays an essential structural role and its presence is essential for fluoride channel function.</text>
</comment>
<accession>A0A1H1R9N2</accession>
<evidence type="ECO:0000313" key="14">
    <source>
        <dbReference type="Proteomes" id="UP000243207"/>
    </source>
</evidence>
<comment type="catalytic activity">
    <reaction evidence="11">
        <text>fluoride(in) = fluoride(out)</text>
        <dbReference type="Rhea" id="RHEA:76159"/>
        <dbReference type="ChEBI" id="CHEBI:17051"/>
    </reaction>
    <physiologicalReaction direction="left-to-right" evidence="11">
        <dbReference type="Rhea" id="RHEA:76160"/>
    </physiologicalReaction>
</comment>
<evidence type="ECO:0000256" key="6">
    <source>
        <dbReference type="ARBA" id="ARBA00023053"/>
    </source>
</evidence>
<keyword evidence="4 12" id="KW-0812">Transmembrane</keyword>
<evidence type="ECO:0000256" key="12">
    <source>
        <dbReference type="HAMAP-Rule" id="MF_00454"/>
    </source>
</evidence>
<dbReference type="NCBIfam" id="NF010830">
    <property type="entry name" value="PRK14234.1"/>
    <property type="match status" value="1"/>
</dbReference>
<dbReference type="EMBL" id="LT629736">
    <property type="protein sequence ID" value="SDS32487.1"/>
    <property type="molecule type" value="Genomic_DNA"/>
</dbReference>
<keyword evidence="12" id="KW-0479">Metal-binding</keyword>
<feature type="transmembrane region" description="Helical" evidence="12">
    <location>
        <begin position="70"/>
        <end position="87"/>
    </location>
</feature>
<evidence type="ECO:0000256" key="7">
    <source>
        <dbReference type="ARBA" id="ARBA00023065"/>
    </source>
</evidence>
<dbReference type="Proteomes" id="UP000243207">
    <property type="component" value="Chromosome I"/>
</dbReference>
<dbReference type="GO" id="GO:0140114">
    <property type="term" value="P:cellular detoxification of fluoride"/>
    <property type="evidence" value="ECO:0007669"/>
    <property type="project" value="UniProtKB-UniRule"/>
</dbReference>
<evidence type="ECO:0000256" key="9">
    <source>
        <dbReference type="ARBA" id="ARBA00023303"/>
    </source>
</evidence>
<dbReference type="InterPro" id="IPR003691">
    <property type="entry name" value="FluC"/>
</dbReference>
<evidence type="ECO:0000256" key="8">
    <source>
        <dbReference type="ARBA" id="ARBA00023136"/>
    </source>
</evidence>
<comment type="similarity">
    <text evidence="10 12">Belongs to the fluoride channel Fluc/FEX (TC 1.A.43) family.</text>
</comment>
<evidence type="ECO:0000256" key="10">
    <source>
        <dbReference type="ARBA" id="ARBA00035120"/>
    </source>
</evidence>